<proteinExistence type="predicted"/>
<protein>
    <recommendedName>
        <fullName evidence="1">Peptidase S74 domain-containing protein</fullName>
    </recommendedName>
</protein>
<dbReference type="EMBL" id="JAEHOE010000010">
    <property type="protein sequence ID" value="KAG2498394.1"/>
    <property type="molecule type" value="Genomic_DNA"/>
</dbReference>
<sequence>MSAFYNGTEYMTIRTAGGPGSGAFLGINTQTPQDHLQVRGNATIGLGAFEGGAELASARLLIGSRIASTSNASTSIVEFMGNTAFSNNNNQYASAGRLVGGFDVGGGWGNSFVKVQVPSASSSTLIDAIKVSGGGTVVMLNATVLNNLVLPTDKLVVTTNGRSAFMYGNNGQNYYHGAEQFFQINGITRFRVFSDVVEVTTPFQVNGNPIYNVSQITSTNNVARFTFCNNSHSQYFSPGSHLFYGNGIQNMSIDINGNVVARGTLTGASDMRLKTDLVPVTGALRILQDLTGYTFRRVDMESSRRYIGLIAQDVQKVLPEAVLENDSGYLSVAYGELAAVFVEAIKEQQQHIRRIEMEQKAQCELIAALESRLRRVEAGLA</sequence>
<dbReference type="AlphaFoldDB" id="A0A835YIQ9"/>
<gene>
    <name evidence="2" type="ORF">HYH03_003653</name>
</gene>
<accession>A0A835YIQ9</accession>
<dbReference type="Pfam" id="PF13884">
    <property type="entry name" value="Peptidase_S74"/>
    <property type="match status" value="1"/>
</dbReference>
<keyword evidence="3" id="KW-1185">Reference proteome</keyword>
<dbReference type="InterPro" id="IPR030392">
    <property type="entry name" value="S74_ICA"/>
</dbReference>
<feature type="domain" description="Peptidase S74" evidence="1">
    <location>
        <begin position="269"/>
        <end position="361"/>
    </location>
</feature>
<dbReference type="Proteomes" id="UP000612055">
    <property type="component" value="Unassembled WGS sequence"/>
</dbReference>
<comment type="caution">
    <text evidence="2">The sequence shown here is derived from an EMBL/GenBank/DDBJ whole genome shotgun (WGS) entry which is preliminary data.</text>
</comment>
<evidence type="ECO:0000259" key="1">
    <source>
        <dbReference type="PROSITE" id="PS51688"/>
    </source>
</evidence>
<name>A0A835YIQ9_9CHLO</name>
<reference evidence="2" key="1">
    <citation type="journal article" date="2020" name="bioRxiv">
        <title>Comparative genomics of Chlamydomonas.</title>
        <authorList>
            <person name="Craig R.J."/>
            <person name="Hasan A.R."/>
            <person name="Ness R.W."/>
            <person name="Keightley P.D."/>
        </authorList>
    </citation>
    <scope>NUCLEOTIDE SEQUENCE</scope>
    <source>
        <strain evidence="2">CCAP 11/70</strain>
    </source>
</reference>
<dbReference type="OrthoDB" id="125614at2759"/>
<evidence type="ECO:0000313" key="2">
    <source>
        <dbReference type="EMBL" id="KAG2498394.1"/>
    </source>
</evidence>
<evidence type="ECO:0000313" key="3">
    <source>
        <dbReference type="Proteomes" id="UP000612055"/>
    </source>
</evidence>
<dbReference type="Gene3D" id="1.10.10.10">
    <property type="entry name" value="Winged helix-like DNA-binding domain superfamily/Winged helix DNA-binding domain"/>
    <property type="match status" value="1"/>
</dbReference>
<organism evidence="2 3">
    <name type="scientific">Edaphochlamys debaryana</name>
    <dbReference type="NCBI Taxonomy" id="47281"/>
    <lineage>
        <taxon>Eukaryota</taxon>
        <taxon>Viridiplantae</taxon>
        <taxon>Chlorophyta</taxon>
        <taxon>core chlorophytes</taxon>
        <taxon>Chlorophyceae</taxon>
        <taxon>CS clade</taxon>
        <taxon>Chlamydomonadales</taxon>
        <taxon>Chlamydomonadales incertae sedis</taxon>
        <taxon>Edaphochlamys</taxon>
    </lineage>
</organism>
<dbReference type="PROSITE" id="PS51688">
    <property type="entry name" value="ICA"/>
    <property type="match status" value="1"/>
</dbReference>
<dbReference type="InterPro" id="IPR036388">
    <property type="entry name" value="WH-like_DNA-bd_sf"/>
</dbReference>